<dbReference type="CDD" id="cd19501">
    <property type="entry name" value="RecA-like_FtsH"/>
    <property type="match status" value="1"/>
</dbReference>
<organism evidence="19 20">
    <name type="scientific">Blastococcus aggregatus</name>
    <dbReference type="NCBI Taxonomy" id="38502"/>
    <lineage>
        <taxon>Bacteria</taxon>
        <taxon>Bacillati</taxon>
        <taxon>Actinomycetota</taxon>
        <taxon>Actinomycetes</taxon>
        <taxon>Geodermatophilales</taxon>
        <taxon>Geodermatophilaceae</taxon>
        <taxon>Blastococcus</taxon>
    </lineage>
</organism>
<evidence type="ECO:0000313" key="20">
    <source>
        <dbReference type="Proteomes" id="UP000219435"/>
    </source>
</evidence>
<keyword evidence="19" id="KW-0132">Cell division</keyword>
<gene>
    <name evidence="15" type="primary">ftsH</name>
    <name evidence="19" type="ORF">SAMN05660748_4472</name>
</gene>
<evidence type="ECO:0000256" key="11">
    <source>
        <dbReference type="ARBA" id="ARBA00022989"/>
    </source>
</evidence>
<dbReference type="EC" id="3.4.24.-" evidence="15"/>
<comment type="subunit">
    <text evidence="15">Homohexamer.</text>
</comment>
<dbReference type="GO" id="GO:0008270">
    <property type="term" value="F:zinc ion binding"/>
    <property type="evidence" value="ECO:0007669"/>
    <property type="project" value="UniProtKB-UniRule"/>
</dbReference>
<dbReference type="PANTHER" id="PTHR23076:SF97">
    <property type="entry name" value="ATP-DEPENDENT ZINC METALLOPROTEASE YME1L1"/>
    <property type="match status" value="1"/>
</dbReference>
<dbReference type="Pfam" id="PF17862">
    <property type="entry name" value="AAA_lid_3"/>
    <property type="match status" value="1"/>
</dbReference>
<name>A0A285VHF3_9ACTN</name>
<dbReference type="SMART" id="SM00382">
    <property type="entry name" value="AAA"/>
    <property type="match status" value="1"/>
</dbReference>
<dbReference type="GO" id="GO:0016887">
    <property type="term" value="F:ATP hydrolysis activity"/>
    <property type="evidence" value="ECO:0007669"/>
    <property type="project" value="UniProtKB-UniRule"/>
</dbReference>
<keyword evidence="20" id="KW-1185">Reference proteome</keyword>
<dbReference type="Gene3D" id="3.30.720.210">
    <property type="match status" value="1"/>
</dbReference>
<comment type="caution">
    <text evidence="15">Lacks conserved residue(s) required for the propagation of feature annotation.</text>
</comment>
<dbReference type="Pfam" id="PF00004">
    <property type="entry name" value="AAA"/>
    <property type="match status" value="1"/>
</dbReference>
<dbReference type="GO" id="GO:0004176">
    <property type="term" value="F:ATP-dependent peptidase activity"/>
    <property type="evidence" value="ECO:0007669"/>
    <property type="project" value="InterPro"/>
</dbReference>
<accession>A0A285VHF3</accession>
<keyword evidence="19" id="KW-0131">Cell cycle</keyword>
<dbReference type="InterPro" id="IPR011546">
    <property type="entry name" value="Pept_M41_FtsH_extracell"/>
</dbReference>
<comment type="cofactor">
    <cofactor evidence="15">
        <name>Zn(2+)</name>
        <dbReference type="ChEBI" id="CHEBI:29105"/>
    </cofactor>
    <text evidence="15">Binds 1 zinc ion per subunit.</text>
</comment>
<dbReference type="InterPro" id="IPR000642">
    <property type="entry name" value="Peptidase_M41"/>
</dbReference>
<feature type="binding site" evidence="15">
    <location>
        <position position="573"/>
    </location>
    <ligand>
        <name>Zn(2+)</name>
        <dbReference type="ChEBI" id="CHEBI:29105"/>
        <note>catalytic</note>
    </ligand>
</feature>
<reference evidence="20" key="1">
    <citation type="submission" date="2017-08" db="EMBL/GenBank/DDBJ databases">
        <authorList>
            <person name="Varghese N."/>
            <person name="Submissions S."/>
        </authorList>
    </citation>
    <scope>NUCLEOTIDE SEQUENCE [LARGE SCALE GENOMIC DNA]</scope>
    <source>
        <strain evidence="20">DSM 4725</strain>
    </source>
</reference>
<keyword evidence="8 15" id="KW-0378">Hydrolase</keyword>
<dbReference type="GO" id="GO:0030163">
    <property type="term" value="P:protein catabolic process"/>
    <property type="evidence" value="ECO:0007669"/>
    <property type="project" value="UniProtKB-UniRule"/>
</dbReference>
<comment type="similarity">
    <text evidence="2 15">In the C-terminal section; belongs to the peptidase M41 family.</text>
</comment>
<dbReference type="InterPro" id="IPR003960">
    <property type="entry name" value="ATPase_AAA_CS"/>
</dbReference>
<feature type="active site" evidence="15">
    <location>
        <position position="498"/>
    </location>
</feature>
<evidence type="ECO:0000256" key="4">
    <source>
        <dbReference type="ARBA" id="ARBA00022670"/>
    </source>
</evidence>
<keyword evidence="11 15" id="KW-1133">Transmembrane helix</keyword>
<evidence type="ECO:0000256" key="7">
    <source>
        <dbReference type="ARBA" id="ARBA00022741"/>
    </source>
</evidence>
<evidence type="ECO:0000256" key="17">
    <source>
        <dbReference type="SAM" id="MobiDB-lite"/>
    </source>
</evidence>
<dbReference type="GO" id="GO:0005524">
    <property type="term" value="F:ATP binding"/>
    <property type="evidence" value="ECO:0007669"/>
    <property type="project" value="UniProtKB-UniRule"/>
</dbReference>
<dbReference type="NCBIfam" id="TIGR01241">
    <property type="entry name" value="FtsH_fam"/>
    <property type="match status" value="1"/>
</dbReference>
<dbReference type="Pfam" id="PF06480">
    <property type="entry name" value="FtsH_ext"/>
    <property type="match status" value="1"/>
</dbReference>
<proteinExistence type="inferred from homology"/>
<dbReference type="FunFam" id="1.10.8.60:FF:000001">
    <property type="entry name" value="ATP-dependent zinc metalloprotease FtsH"/>
    <property type="match status" value="1"/>
</dbReference>
<evidence type="ECO:0000256" key="3">
    <source>
        <dbReference type="ARBA" id="ARBA00022475"/>
    </source>
</evidence>
<feature type="domain" description="AAA+ ATPase" evidence="18">
    <location>
        <begin position="267"/>
        <end position="407"/>
    </location>
</feature>
<feature type="compositionally biased region" description="Polar residues" evidence="17">
    <location>
        <begin position="676"/>
        <end position="685"/>
    </location>
</feature>
<comment type="function">
    <text evidence="15">Acts as a processive, ATP-dependent zinc metallopeptidase for both cytoplasmic and membrane proteins. Plays a role in the quality control of integral membrane proteins.</text>
</comment>
<comment type="similarity">
    <text evidence="16">Belongs to the AAA ATPase family.</text>
</comment>
<dbReference type="InterPro" id="IPR037219">
    <property type="entry name" value="Peptidase_M41-like"/>
</dbReference>
<dbReference type="SUPFAM" id="SSF52540">
    <property type="entry name" value="P-loop containing nucleoside triphosphate hydrolases"/>
    <property type="match status" value="1"/>
</dbReference>
<evidence type="ECO:0000256" key="12">
    <source>
        <dbReference type="ARBA" id="ARBA00023049"/>
    </source>
</evidence>
<evidence type="ECO:0000256" key="1">
    <source>
        <dbReference type="ARBA" id="ARBA00004370"/>
    </source>
</evidence>
<dbReference type="FunFam" id="3.40.50.300:FF:000001">
    <property type="entry name" value="ATP-dependent zinc metalloprotease FtsH"/>
    <property type="match status" value="1"/>
</dbReference>
<dbReference type="InterPro" id="IPR027417">
    <property type="entry name" value="P-loop_NTPase"/>
</dbReference>
<keyword evidence="12 15" id="KW-0482">Metalloprotease</keyword>
<dbReference type="InterPro" id="IPR041569">
    <property type="entry name" value="AAA_lid_3"/>
</dbReference>
<keyword evidence="6 15" id="KW-0479">Metal-binding</keyword>
<dbReference type="Proteomes" id="UP000219435">
    <property type="component" value="Unassembled WGS sequence"/>
</dbReference>
<dbReference type="PROSITE" id="PS00674">
    <property type="entry name" value="AAA"/>
    <property type="match status" value="1"/>
</dbReference>
<dbReference type="AlphaFoldDB" id="A0A285VHF3"/>
<evidence type="ECO:0000256" key="15">
    <source>
        <dbReference type="HAMAP-Rule" id="MF_01458"/>
    </source>
</evidence>
<dbReference type="EMBL" id="OBQI01000009">
    <property type="protein sequence ID" value="SOC53505.1"/>
    <property type="molecule type" value="Genomic_DNA"/>
</dbReference>
<keyword evidence="10 15" id="KW-0067">ATP-binding</keyword>
<dbReference type="SUPFAM" id="SSF140990">
    <property type="entry name" value="FtsH protease domain-like"/>
    <property type="match status" value="1"/>
</dbReference>
<dbReference type="PANTHER" id="PTHR23076">
    <property type="entry name" value="METALLOPROTEASE M41 FTSH"/>
    <property type="match status" value="1"/>
</dbReference>
<evidence type="ECO:0000256" key="10">
    <source>
        <dbReference type="ARBA" id="ARBA00022840"/>
    </source>
</evidence>
<keyword evidence="13 15" id="KW-0472">Membrane</keyword>
<feature type="binding site" evidence="15">
    <location>
        <position position="497"/>
    </location>
    <ligand>
        <name>Zn(2+)</name>
        <dbReference type="ChEBI" id="CHEBI:29105"/>
        <note>catalytic</note>
    </ligand>
</feature>
<dbReference type="GO" id="GO:0006508">
    <property type="term" value="P:proteolysis"/>
    <property type="evidence" value="ECO:0007669"/>
    <property type="project" value="UniProtKB-KW"/>
</dbReference>
<evidence type="ECO:0000256" key="6">
    <source>
        <dbReference type="ARBA" id="ARBA00022723"/>
    </source>
</evidence>
<dbReference type="Pfam" id="PF01434">
    <property type="entry name" value="Peptidase_M41"/>
    <property type="match status" value="1"/>
</dbReference>
<dbReference type="Gene3D" id="1.20.58.760">
    <property type="entry name" value="Peptidase M41"/>
    <property type="match status" value="1"/>
</dbReference>
<evidence type="ECO:0000256" key="2">
    <source>
        <dbReference type="ARBA" id="ARBA00010044"/>
    </source>
</evidence>
<keyword evidence="3 15" id="KW-1003">Cell membrane</keyword>
<evidence type="ECO:0000256" key="13">
    <source>
        <dbReference type="ARBA" id="ARBA00023136"/>
    </source>
</evidence>
<sequence>MTGRQEEVVDRGAGINRREQDARKGLRWRPPWRVEGARPETESDRWADSWRRPGGSRFWLVLAGVLLVNWLLSGLLLAPPQRLDVPYTVFREQVEAGNVAEVTTVRDTIEGRFEEAVTYPPDEQGSASGQGVLPQLGGEPRSSTLFTTERPSFADDGLMSLLLTENVTVNAEPPDRVPVWQQLLFGFGPTILFVALLVWLARRSAAGAGLGTGLGLGKSKARRYSPEAGPRTTFDDVAGIDDVEEEVREIVDFLRNPDRYRRLGARVPKGVLLSGPPGTGKTLLARAVAGEAGVPFFSVSAAEFIEMIVGVGASRVRDLFEQATKEAPAIIFIDELDAIGRARGGGVSVGGHDEREQTLNQILTEMDGFDGSEGVVVMAATNRPEILDPALLRAGRFDRRVTVNPPDTTGRQQILAVHTRGVPIADDVDLAVLSSATPGMVGADLRNLVNEAALLAARRNHDRVQMSDFTDALEKIVLGAERKILLTPEERERTAYHESGHALLGMLTPGADPVRKISIIPRGMALGVTLQSPETDRYGYSRRYLRGRIVGALGGRAAEELIYGDITTGAENDLEQATKIARQMVGRWGMSEAVGPVSVLPDPRTEQSMALDGSGPAPATRELVDAEVRRILDECYGQARDTLADHRDRLERLAHALLAAETLDAEQAYEAAELPQRTNTDTTLPSAAGHPSFAVHASGSGDPAPVGER</sequence>
<dbReference type="HAMAP" id="MF_01458">
    <property type="entry name" value="FtsH"/>
    <property type="match status" value="1"/>
</dbReference>
<feature type="binding site" evidence="15">
    <location>
        <begin position="275"/>
        <end position="282"/>
    </location>
    <ligand>
        <name>ATP</name>
        <dbReference type="ChEBI" id="CHEBI:30616"/>
    </ligand>
</feature>
<evidence type="ECO:0000259" key="18">
    <source>
        <dbReference type="SMART" id="SM00382"/>
    </source>
</evidence>
<feature type="binding site" evidence="15">
    <location>
        <position position="501"/>
    </location>
    <ligand>
        <name>Zn(2+)</name>
        <dbReference type="ChEBI" id="CHEBI:29105"/>
        <note>catalytic</note>
    </ligand>
</feature>
<feature type="transmembrane region" description="Helical" evidence="15">
    <location>
        <begin position="58"/>
        <end position="78"/>
    </location>
</feature>
<dbReference type="Gene3D" id="3.40.50.300">
    <property type="entry name" value="P-loop containing nucleotide triphosphate hydrolases"/>
    <property type="match status" value="1"/>
</dbReference>
<keyword evidence="9 15" id="KW-0862">Zinc</keyword>
<evidence type="ECO:0000256" key="8">
    <source>
        <dbReference type="ARBA" id="ARBA00022801"/>
    </source>
</evidence>
<dbReference type="GO" id="GO:0004222">
    <property type="term" value="F:metalloendopeptidase activity"/>
    <property type="evidence" value="ECO:0007669"/>
    <property type="project" value="InterPro"/>
</dbReference>
<comment type="similarity">
    <text evidence="14 15">In the central section; belongs to the AAA ATPase family.</text>
</comment>
<dbReference type="FunFam" id="1.20.58.760:FF:000001">
    <property type="entry name" value="ATP-dependent zinc metalloprotease FtsH"/>
    <property type="match status" value="1"/>
</dbReference>
<dbReference type="Gene3D" id="1.10.8.60">
    <property type="match status" value="1"/>
</dbReference>
<feature type="region of interest" description="Disordered" evidence="17">
    <location>
        <begin position="1"/>
        <end position="24"/>
    </location>
</feature>
<dbReference type="InterPro" id="IPR005936">
    <property type="entry name" value="FtsH"/>
</dbReference>
<dbReference type="InterPro" id="IPR003959">
    <property type="entry name" value="ATPase_AAA_core"/>
</dbReference>
<dbReference type="GO" id="GO:0051301">
    <property type="term" value="P:cell division"/>
    <property type="evidence" value="ECO:0007669"/>
    <property type="project" value="UniProtKB-KW"/>
</dbReference>
<dbReference type="GO" id="GO:0005886">
    <property type="term" value="C:plasma membrane"/>
    <property type="evidence" value="ECO:0007669"/>
    <property type="project" value="UniProtKB-SubCell"/>
</dbReference>
<evidence type="ECO:0000256" key="9">
    <source>
        <dbReference type="ARBA" id="ARBA00022833"/>
    </source>
</evidence>
<keyword evidence="7 15" id="KW-0547">Nucleotide-binding</keyword>
<dbReference type="InterPro" id="IPR003593">
    <property type="entry name" value="AAA+_ATPase"/>
</dbReference>
<evidence type="ECO:0000313" key="19">
    <source>
        <dbReference type="EMBL" id="SOC53505.1"/>
    </source>
</evidence>
<evidence type="ECO:0000256" key="14">
    <source>
        <dbReference type="ARBA" id="ARBA00061570"/>
    </source>
</evidence>
<feature type="region of interest" description="Disordered" evidence="17">
    <location>
        <begin position="674"/>
        <end position="709"/>
    </location>
</feature>
<evidence type="ECO:0000256" key="16">
    <source>
        <dbReference type="RuleBase" id="RU003651"/>
    </source>
</evidence>
<evidence type="ECO:0000256" key="5">
    <source>
        <dbReference type="ARBA" id="ARBA00022692"/>
    </source>
</evidence>
<keyword evidence="5 15" id="KW-0812">Transmembrane</keyword>
<comment type="subcellular location">
    <subcellularLocation>
        <location evidence="15">Cell membrane</location>
        <topology evidence="15">Multi-pass membrane protein</topology>
        <orientation evidence="15">Cytoplasmic side</orientation>
    </subcellularLocation>
    <subcellularLocation>
        <location evidence="1">Membrane</location>
    </subcellularLocation>
</comment>
<protein>
    <recommendedName>
        <fullName evidence="15">ATP-dependent zinc metalloprotease FtsH</fullName>
        <ecNumber evidence="15">3.4.24.-</ecNumber>
    </recommendedName>
</protein>
<keyword evidence="4 15" id="KW-0645">Protease</keyword>